<evidence type="ECO:0000313" key="2">
    <source>
        <dbReference type="Proteomes" id="UP000264800"/>
    </source>
</evidence>
<evidence type="ECO:0000313" key="1">
    <source>
        <dbReference type="Ensembl" id="ENSKMAP00000022686.1"/>
    </source>
</evidence>
<reference evidence="1" key="2">
    <citation type="submission" date="2025-09" db="UniProtKB">
        <authorList>
            <consortium name="Ensembl"/>
        </authorList>
    </citation>
    <scope>IDENTIFICATION</scope>
</reference>
<dbReference type="AlphaFoldDB" id="A0A3Q3B1D2"/>
<name>A0A3Q3B1D2_KRYMA</name>
<proteinExistence type="predicted"/>
<dbReference type="Ensembl" id="ENSKMAT00000022975.1">
    <property type="protein sequence ID" value="ENSKMAP00000022686.1"/>
    <property type="gene ID" value="ENSKMAG00000016845.1"/>
</dbReference>
<dbReference type="Proteomes" id="UP000264800">
    <property type="component" value="Unplaced"/>
</dbReference>
<accession>A0A3Q3B1D2</accession>
<organism evidence="1 2">
    <name type="scientific">Kryptolebias marmoratus</name>
    <name type="common">Mangrove killifish</name>
    <name type="synonym">Rivulus marmoratus</name>
    <dbReference type="NCBI Taxonomy" id="37003"/>
    <lineage>
        <taxon>Eukaryota</taxon>
        <taxon>Metazoa</taxon>
        <taxon>Chordata</taxon>
        <taxon>Craniata</taxon>
        <taxon>Vertebrata</taxon>
        <taxon>Euteleostomi</taxon>
        <taxon>Actinopterygii</taxon>
        <taxon>Neopterygii</taxon>
        <taxon>Teleostei</taxon>
        <taxon>Neoteleostei</taxon>
        <taxon>Acanthomorphata</taxon>
        <taxon>Ovalentaria</taxon>
        <taxon>Atherinomorphae</taxon>
        <taxon>Cyprinodontiformes</taxon>
        <taxon>Rivulidae</taxon>
        <taxon>Kryptolebias</taxon>
    </lineage>
</organism>
<sequence length="125" mass="14334">WATQPPMLPQSVFAESRICFVCISSSPCARMHWLTCSHHVSLRSLALPPSPATWRRMITYREVNFISMEMPGRSPDTRDTLRIPLHYLQCEICRLTQCSCKSSLGIFVLSDNQFWLRGISKANCQ</sequence>
<reference evidence="1" key="1">
    <citation type="submission" date="2025-08" db="UniProtKB">
        <authorList>
            <consortium name="Ensembl"/>
        </authorList>
    </citation>
    <scope>IDENTIFICATION</scope>
</reference>
<protein>
    <submittedName>
        <fullName evidence="1">Uncharacterized protein</fullName>
    </submittedName>
</protein>
<keyword evidence="2" id="KW-1185">Reference proteome</keyword>